<feature type="domain" description="Rhodanese" evidence="4">
    <location>
        <begin position="16"/>
        <end position="133"/>
    </location>
</feature>
<evidence type="ECO:0000256" key="3">
    <source>
        <dbReference type="RuleBase" id="RU000507"/>
    </source>
</evidence>
<dbReference type="GO" id="GO:0016784">
    <property type="term" value="F:3-mercaptopyruvate sulfurtransferase activity"/>
    <property type="evidence" value="ECO:0007669"/>
    <property type="project" value="UniProtKB-EC"/>
</dbReference>
<accession>A0ABY6CAU8</accession>
<protein>
    <recommendedName>
        <fullName evidence="3">Sulfurtransferase</fullName>
    </recommendedName>
</protein>
<dbReference type="Gene3D" id="3.40.250.10">
    <property type="entry name" value="Rhodanese-like domain"/>
    <property type="match status" value="2"/>
</dbReference>
<keyword evidence="2" id="KW-0677">Repeat</keyword>
<keyword evidence="6" id="KW-1185">Reference proteome</keyword>
<evidence type="ECO:0000259" key="4">
    <source>
        <dbReference type="PROSITE" id="PS50206"/>
    </source>
</evidence>
<evidence type="ECO:0000313" key="6">
    <source>
        <dbReference type="Proteomes" id="UP001061862"/>
    </source>
</evidence>
<dbReference type="InterPro" id="IPR036873">
    <property type="entry name" value="Rhodanese-like_dom_sf"/>
</dbReference>
<dbReference type="PANTHER" id="PTHR11364:SF27">
    <property type="entry name" value="SULFURTRANSFERASE"/>
    <property type="match status" value="1"/>
</dbReference>
<dbReference type="InterPro" id="IPR001763">
    <property type="entry name" value="Rhodanese-like_dom"/>
</dbReference>
<dbReference type="PROSITE" id="PS00380">
    <property type="entry name" value="RHODANESE_1"/>
    <property type="match status" value="1"/>
</dbReference>
<dbReference type="InterPro" id="IPR045078">
    <property type="entry name" value="TST/MPST-like"/>
</dbReference>
<organism evidence="5 6">
    <name type="scientific">Devosia neptuniae</name>
    <dbReference type="NCBI Taxonomy" id="191302"/>
    <lineage>
        <taxon>Bacteria</taxon>
        <taxon>Pseudomonadati</taxon>
        <taxon>Pseudomonadota</taxon>
        <taxon>Alphaproteobacteria</taxon>
        <taxon>Hyphomicrobiales</taxon>
        <taxon>Devosiaceae</taxon>
        <taxon>Devosia</taxon>
    </lineage>
</organism>
<dbReference type="Proteomes" id="UP001061862">
    <property type="component" value="Chromosome"/>
</dbReference>
<dbReference type="PANTHER" id="PTHR11364">
    <property type="entry name" value="THIOSULFATE SULFERTANSFERASE"/>
    <property type="match status" value="1"/>
</dbReference>
<evidence type="ECO:0000256" key="1">
    <source>
        <dbReference type="ARBA" id="ARBA00022679"/>
    </source>
</evidence>
<dbReference type="PROSITE" id="PS50206">
    <property type="entry name" value="RHODANESE_3"/>
    <property type="match status" value="2"/>
</dbReference>
<dbReference type="Pfam" id="PF00581">
    <property type="entry name" value="Rhodanese"/>
    <property type="match status" value="2"/>
</dbReference>
<feature type="domain" description="Rhodanese" evidence="4">
    <location>
        <begin position="163"/>
        <end position="276"/>
    </location>
</feature>
<gene>
    <name evidence="5" type="primary">sseA</name>
    <name evidence="5" type="ORF">N8A98_14000</name>
</gene>
<keyword evidence="1 3" id="KW-0808">Transferase</keyword>
<dbReference type="InterPro" id="IPR001307">
    <property type="entry name" value="Thiosulphate_STrfase_CS"/>
</dbReference>
<dbReference type="PROSITE" id="PS00683">
    <property type="entry name" value="RHODANESE_2"/>
    <property type="match status" value="1"/>
</dbReference>
<proteinExistence type="predicted"/>
<dbReference type="CDD" id="cd01449">
    <property type="entry name" value="TST_Repeat_2"/>
    <property type="match status" value="1"/>
</dbReference>
<dbReference type="NCBIfam" id="NF008557">
    <property type="entry name" value="PRK11493.1"/>
    <property type="match status" value="1"/>
</dbReference>
<name>A0ABY6CAU8_9HYPH</name>
<dbReference type="SMART" id="SM00450">
    <property type="entry name" value="RHOD"/>
    <property type="match status" value="2"/>
</dbReference>
<reference evidence="5 6" key="1">
    <citation type="submission" date="2022-09" db="EMBL/GenBank/DDBJ databases">
        <title>Interaction between co-microsymbionts with complementary sets of symbiotic genes in legume-rhizobium systems.</title>
        <authorList>
            <person name="Safronova V."/>
            <person name="Sazanova A."/>
            <person name="Afonin A."/>
            <person name="Chirak E."/>
        </authorList>
    </citation>
    <scope>NUCLEOTIDE SEQUENCE [LARGE SCALE GENOMIC DNA]</scope>
    <source>
        <strain evidence="5 6">A18/4-1</strain>
    </source>
</reference>
<dbReference type="SUPFAM" id="SSF52821">
    <property type="entry name" value="Rhodanese/Cell cycle control phosphatase"/>
    <property type="match status" value="2"/>
</dbReference>
<dbReference type="RefSeq" id="WP_262166206.1">
    <property type="nucleotide sequence ID" value="NZ_CP104965.1"/>
</dbReference>
<evidence type="ECO:0000256" key="2">
    <source>
        <dbReference type="ARBA" id="ARBA00022737"/>
    </source>
</evidence>
<evidence type="ECO:0000313" key="5">
    <source>
        <dbReference type="EMBL" id="UXN68376.1"/>
    </source>
</evidence>
<sequence>MDTPFVTTEWLAAHLSDPDLVVIDASWHMPNSSRNAQAEYLAGHIPGAVFFDIDGIADTSSNLPHMLPSPADFAHMVGALGISDQSNIVIYDELGLFSAPRVWWTFRTMGAAKVHILAGGGPKWRAEKRAVQTGTVTRQPAIFQAHFNRNRVADFDTVRNRSHDHAAQIADARPAPRFHAEVPEPRAGLRGGHIPGSANVPVGLLTENGQMRPVAELQQIFADRGIDPTKPIITSCGSGITAATLALALELTGASNVAVYDGSWTEWGGRPDAEIE</sequence>
<dbReference type="EMBL" id="CP104965">
    <property type="protein sequence ID" value="UXN68376.1"/>
    <property type="molecule type" value="Genomic_DNA"/>
</dbReference>
<dbReference type="CDD" id="cd01448">
    <property type="entry name" value="TST_Repeat_1"/>
    <property type="match status" value="1"/>
</dbReference>